<dbReference type="Pfam" id="PF13416">
    <property type="entry name" value="SBP_bac_8"/>
    <property type="match status" value="1"/>
</dbReference>
<dbReference type="EMBL" id="JAUMVS010000264">
    <property type="protein sequence ID" value="MDO4842689.1"/>
    <property type="molecule type" value="Genomic_DNA"/>
</dbReference>
<dbReference type="PANTHER" id="PTHR43649">
    <property type="entry name" value="ARABINOSE-BINDING PROTEIN-RELATED"/>
    <property type="match status" value="1"/>
</dbReference>
<reference evidence="2" key="1">
    <citation type="submission" date="2023-07" db="EMBL/GenBank/DDBJ databases">
        <title>Between Cages and Wild: Unraveling the Impact of Captivity on Animal Microbiomes and Antimicrobial Resistance.</title>
        <authorList>
            <person name="Schmartz G.P."/>
            <person name="Rehner J."/>
            <person name="Schuff M.J."/>
            <person name="Becker S.L."/>
            <person name="Kravczyk M."/>
            <person name="Gurevich A."/>
            <person name="Francke R."/>
            <person name="Mueller R."/>
            <person name="Keller V."/>
            <person name="Keller A."/>
        </authorList>
    </citation>
    <scope>NUCLEOTIDE SEQUENCE</scope>
    <source>
        <strain evidence="2">S12M_St_49</strain>
    </source>
</reference>
<dbReference type="SUPFAM" id="SSF53850">
    <property type="entry name" value="Periplasmic binding protein-like II"/>
    <property type="match status" value="1"/>
</dbReference>
<evidence type="ECO:0000313" key="3">
    <source>
        <dbReference type="Proteomes" id="UP001168575"/>
    </source>
</evidence>
<keyword evidence="3" id="KW-1185">Reference proteome</keyword>
<dbReference type="AlphaFoldDB" id="A0AA43RJP4"/>
<sequence>MKKIIAMLLALVMVFALCACGQTAAPAAEQPAAEEAAPASEETAPAEDTVTVMVPPVSATYQDDIDTWAAEFTAMYPNIKIEVIKTSWDDHNDKLSTMANAGEAPDIAEISYSNIGQYVDLGLGVDISAYMDADRLADYDQNAMDYMSIENVPYGLPLYITIQSIGGNREMLEAAGADIEKIQSEGWTYAEFLDILKAGTTADCFGFAFANSGVTASDVPNIMGVMAGLTNAFTPDLKYAFTSDNMLNLLNAIEEMTKAGYMPNYAIEAGQRMVMCQQGKTMIFGKAMPLFENNINKNNAALEANDGTAVENSIPLSYVFLPMPTMDGVTESCFGTVDGLIALRNNNTTDEHLKNVCLVMDYLCSGERVAAVDSTLLLDPVCQTGRDAYVSPEGIDEGNAACAAREIGLVVAPPAGISVEQAANAKTIMDEVIVPKFQSLLAGEATAQEVLDAINERAVELFGTDGIVTGLL</sequence>
<dbReference type="PROSITE" id="PS51257">
    <property type="entry name" value="PROKAR_LIPOPROTEIN"/>
    <property type="match status" value="1"/>
</dbReference>
<dbReference type="InterPro" id="IPR006059">
    <property type="entry name" value="SBP"/>
</dbReference>
<name>A0AA43RJP4_9ACTN</name>
<keyword evidence="1" id="KW-0732">Signal</keyword>
<gene>
    <name evidence="2" type="ORF">Q3982_08455</name>
</gene>
<accession>A0AA43RJP4</accession>
<dbReference type="Proteomes" id="UP001168575">
    <property type="component" value="Unassembled WGS sequence"/>
</dbReference>
<dbReference type="PANTHER" id="PTHR43649:SF12">
    <property type="entry name" value="DIACETYLCHITOBIOSE BINDING PROTEIN DASA"/>
    <property type="match status" value="1"/>
</dbReference>
<dbReference type="Gene3D" id="3.40.190.10">
    <property type="entry name" value="Periplasmic binding protein-like II"/>
    <property type="match status" value="1"/>
</dbReference>
<dbReference type="InterPro" id="IPR050490">
    <property type="entry name" value="Bact_solute-bd_prot1"/>
</dbReference>
<evidence type="ECO:0000313" key="2">
    <source>
        <dbReference type="EMBL" id="MDO4842689.1"/>
    </source>
</evidence>
<protein>
    <submittedName>
        <fullName evidence="2">Extracellular solute-binding protein</fullName>
    </submittedName>
</protein>
<proteinExistence type="predicted"/>
<feature type="signal peptide" evidence="1">
    <location>
        <begin position="1"/>
        <end position="18"/>
    </location>
</feature>
<organism evidence="2 3">
    <name type="scientific">Phoenicibacter congonensis</name>
    <dbReference type="NCBI Taxonomy" id="1944646"/>
    <lineage>
        <taxon>Bacteria</taxon>
        <taxon>Bacillati</taxon>
        <taxon>Actinomycetota</taxon>
        <taxon>Coriobacteriia</taxon>
        <taxon>Eggerthellales</taxon>
        <taxon>Eggerthellaceae</taxon>
        <taxon>Phoenicibacter</taxon>
    </lineage>
</organism>
<comment type="caution">
    <text evidence="2">The sequence shown here is derived from an EMBL/GenBank/DDBJ whole genome shotgun (WGS) entry which is preliminary data.</text>
</comment>
<evidence type="ECO:0000256" key="1">
    <source>
        <dbReference type="SAM" id="SignalP"/>
    </source>
</evidence>
<feature type="chain" id="PRO_5041366565" evidence="1">
    <location>
        <begin position="19"/>
        <end position="472"/>
    </location>
</feature>